<dbReference type="PANTHER" id="PTHR43213:SF5">
    <property type="entry name" value="BIFUNCTIONAL DTTP_UTP PYROPHOSPHATASE_METHYLTRANSFERASE PROTEIN-RELATED"/>
    <property type="match status" value="1"/>
</dbReference>
<evidence type="ECO:0000256" key="3">
    <source>
        <dbReference type="ARBA" id="ARBA00023080"/>
    </source>
</evidence>
<dbReference type="Pfam" id="PF02545">
    <property type="entry name" value="Maf"/>
    <property type="match status" value="1"/>
</dbReference>
<keyword evidence="2 4" id="KW-0378">Hydrolase</keyword>
<dbReference type="Proteomes" id="UP001250932">
    <property type="component" value="Unassembled WGS sequence"/>
</dbReference>
<dbReference type="PANTHER" id="PTHR43213">
    <property type="entry name" value="BIFUNCTIONAL DTTP/UTP PYROPHOSPHATASE/METHYLTRANSFERASE PROTEIN-RELATED"/>
    <property type="match status" value="1"/>
</dbReference>
<dbReference type="InterPro" id="IPR029001">
    <property type="entry name" value="ITPase-like_fam"/>
</dbReference>
<comment type="caution">
    <text evidence="4">Lacks conserved residue(s) required for the propagation of feature annotation.</text>
</comment>
<dbReference type="NCBIfam" id="TIGR00172">
    <property type="entry name" value="maf"/>
    <property type="match status" value="1"/>
</dbReference>
<gene>
    <name evidence="5" type="ORF">PPG34_12100</name>
</gene>
<dbReference type="CDD" id="cd00555">
    <property type="entry name" value="Maf"/>
    <property type="match status" value="1"/>
</dbReference>
<keyword evidence="6" id="KW-1185">Reference proteome</keyword>
<sequence>MNIILASTSPRRRELLALLGISFDIISPTSQEIVSPGVSPPDQAKQFALDKAQSIASQYPNDLILGSDTVIEIDGTLLGKPKDIKEAEIMLKQLRGYSHQVHTGLALIHHMTNHSVALVETAEVWIKPFTEEELKTYLATEESLGKAGAYSLQGEGSKLIERIEGDYPTIVGLPLWQVAKLLEEQGVRLGSSIEEVYRLRPYANWADFG</sequence>
<protein>
    <recommendedName>
        <fullName evidence="4">dTTP/UTP pyrophosphatase</fullName>
        <shortName evidence="4">dTTPase/UTPase</shortName>
        <ecNumber evidence="4">3.6.1.9</ecNumber>
    </recommendedName>
    <alternativeName>
        <fullName evidence="4">Nucleoside triphosphate pyrophosphatase</fullName>
    </alternativeName>
    <alternativeName>
        <fullName evidence="4">Nucleotide pyrophosphatase</fullName>
        <shortName evidence="4">Nucleotide PPase</shortName>
    </alternativeName>
</protein>
<comment type="catalytic activity">
    <reaction evidence="4">
        <text>dTTP + H2O = dTMP + diphosphate + H(+)</text>
        <dbReference type="Rhea" id="RHEA:28534"/>
        <dbReference type="ChEBI" id="CHEBI:15377"/>
        <dbReference type="ChEBI" id="CHEBI:15378"/>
        <dbReference type="ChEBI" id="CHEBI:33019"/>
        <dbReference type="ChEBI" id="CHEBI:37568"/>
        <dbReference type="ChEBI" id="CHEBI:63528"/>
        <dbReference type="EC" id="3.6.1.9"/>
    </reaction>
</comment>
<comment type="cofactor">
    <cofactor evidence="1 4">
        <name>a divalent metal cation</name>
        <dbReference type="ChEBI" id="CHEBI:60240"/>
    </cofactor>
</comment>
<feature type="site" description="Important for substrate specificity" evidence="4">
    <location>
        <position position="153"/>
    </location>
</feature>
<dbReference type="EC" id="3.6.1.9" evidence="4"/>
<evidence type="ECO:0000256" key="2">
    <source>
        <dbReference type="ARBA" id="ARBA00022801"/>
    </source>
</evidence>
<dbReference type="HAMAP" id="MF_00528">
    <property type="entry name" value="Maf"/>
    <property type="match status" value="1"/>
</dbReference>
<evidence type="ECO:0000313" key="6">
    <source>
        <dbReference type="Proteomes" id="UP001250932"/>
    </source>
</evidence>
<comment type="caution">
    <text evidence="5">The sequence shown here is derived from an EMBL/GenBank/DDBJ whole genome shotgun (WGS) entry which is preliminary data.</text>
</comment>
<evidence type="ECO:0000313" key="5">
    <source>
        <dbReference type="EMBL" id="MDT7043098.1"/>
    </source>
</evidence>
<feature type="site" description="Important for substrate specificity" evidence="4">
    <location>
        <position position="69"/>
    </location>
</feature>
<reference evidence="5 6" key="1">
    <citation type="journal article" date="2023" name="ISME J.">
        <title>Cultivation and genomic characterization of novel and ubiquitous marine nitrite-oxidizing bacteria from the Nitrospirales.</title>
        <authorList>
            <person name="Mueller A.J."/>
            <person name="Daebeler A."/>
            <person name="Herbold C.W."/>
            <person name="Kirkegaard R.H."/>
            <person name="Daims H."/>
        </authorList>
    </citation>
    <scope>NUCLEOTIDE SEQUENCE [LARGE SCALE GENOMIC DNA]</scope>
    <source>
        <strain evidence="5 6">EB</strain>
    </source>
</reference>
<dbReference type="SUPFAM" id="SSF52972">
    <property type="entry name" value="ITPase-like"/>
    <property type="match status" value="1"/>
</dbReference>
<dbReference type="EMBL" id="JAQOUE010000001">
    <property type="protein sequence ID" value="MDT7043098.1"/>
    <property type="molecule type" value="Genomic_DNA"/>
</dbReference>
<comment type="catalytic activity">
    <reaction evidence="4">
        <text>UTP + H2O = UMP + diphosphate + H(+)</text>
        <dbReference type="Rhea" id="RHEA:29395"/>
        <dbReference type="ChEBI" id="CHEBI:15377"/>
        <dbReference type="ChEBI" id="CHEBI:15378"/>
        <dbReference type="ChEBI" id="CHEBI:33019"/>
        <dbReference type="ChEBI" id="CHEBI:46398"/>
        <dbReference type="ChEBI" id="CHEBI:57865"/>
        <dbReference type="EC" id="3.6.1.9"/>
    </reaction>
</comment>
<feature type="site" description="Important for substrate specificity" evidence="4">
    <location>
        <position position="11"/>
    </location>
</feature>
<name>A0ABU3K9M7_9BACT</name>
<evidence type="ECO:0000256" key="1">
    <source>
        <dbReference type="ARBA" id="ARBA00001968"/>
    </source>
</evidence>
<dbReference type="Gene3D" id="3.90.950.10">
    <property type="match status" value="1"/>
</dbReference>
<accession>A0ABU3K9M7</accession>
<comment type="subcellular location">
    <subcellularLocation>
        <location evidence="4">Cytoplasm</location>
    </subcellularLocation>
</comment>
<organism evidence="5 6">
    <name type="scientific">Candidatus Nitronereus thalassa</name>
    <dbReference type="NCBI Taxonomy" id="3020898"/>
    <lineage>
        <taxon>Bacteria</taxon>
        <taxon>Pseudomonadati</taxon>
        <taxon>Nitrospirota</taxon>
        <taxon>Nitrospiria</taxon>
        <taxon>Nitrospirales</taxon>
        <taxon>Nitrospiraceae</taxon>
        <taxon>Candidatus Nitronereus</taxon>
    </lineage>
</organism>
<dbReference type="InterPro" id="IPR003697">
    <property type="entry name" value="Maf-like"/>
</dbReference>
<feature type="active site" description="Proton acceptor" evidence="4">
    <location>
        <position position="68"/>
    </location>
</feature>
<comment type="function">
    <text evidence="4">Nucleoside triphosphate pyrophosphatase that hydrolyzes dTTP and UTP. May have a dual role in cell division arrest and in preventing the incorporation of modified nucleotides into cellular nucleic acids.</text>
</comment>
<keyword evidence="3 4" id="KW-0546">Nucleotide metabolism</keyword>
<comment type="similarity">
    <text evidence="4">Belongs to the Maf family. YhdE subfamily.</text>
</comment>
<dbReference type="RefSeq" id="WP_313833586.1">
    <property type="nucleotide sequence ID" value="NZ_JAQOUE010000001.1"/>
</dbReference>
<proteinExistence type="inferred from homology"/>
<dbReference type="PIRSF" id="PIRSF006305">
    <property type="entry name" value="Maf"/>
    <property type="match status" value="1"/>
</dbReference>
<evidence type="ECO:0000256" key="4">
    <source>
        <dbReference type="HAMAP-Rule" id="MF_00528"/>
    </source>
</evidence>
<keyword evidence="4" id="KW-0963">Cytoplasm</keyword>